<comment type="subcellular location">
    <subcellularLocation>
        <location evidence="1">Membrane</location>
        <topology evidence="1">Multi-pass membrane protein</topology>
    </subcellularLocation>
</comment>
<dbReference type="AlphaFoldDB" id="A0A0F9EZ62"/>
<feature type="transmembrane region" description="Helical" evidence="5">
    <location>
        <begin position="9"/>
        <end position="26"/>
    </location>
</feature>
<protein>
    <recommendedName>
        <fullName evidence="7">AEC family transporter</fullName>
    </recommendedName>
</protein>
<reference evidence="6" key="1">
    <citation type="journal article" date="2015" name="Nature">
        <title>Complex archaea that bridge the gap between prokaryotes and eukaryotes.</title>
        <authorList>
            <person name="Spang A."/>
            <person name="Saw J.H."/>
            <person name="Jorgensen S.L."/>
            <person name="Zaremba-Niedzwiedzka K."/>
            <person name="Martijn J."/>
            <person name="Lind A.E."/>
            <person name="van Eijk R."/>
            <person name="Schleper C."/>
            <person name="Guy L."/>
            <person name="Ettema T.J."/>
        </authorList>
    </citation>
    <scope>NUCLEOTIDE SEQUENCE</scope>
</reference>
<keyword evidence="2 5" id="KW-0812">Transmembrane</keyword>
<evidence type="ECO:0000313" key="6">
    <source>
        <dbReference type="EMBL" id="KKL50275.1"/>
    </source>
</evidence>
<evidence type="ECO:0000256" key="4">
    <source>
        <dbReference type="ARBA" id="ARBA00023136"/>
    </source>
</evidence>
<accession>A0A0F9EZ62</accession>
<evidence type="ECO:0000256" key="5">
    <source>
        <dbReference type="SAM" id="Phobius"/>
    </source>
</evidence>
<organism evidence="6">
    <name type="scientific">marine sediment metagenome</name>
    <dbReference type="NCBI Taxonomy" id="412755"/>
    <lineage>
        <taxon>unclassified sequences</taxon>
        <taxon>metagenomes</taxon>
        <taxon>ecological metagenomes</taxon>
    </lineage>
</organism>
<keyword evidence="4 5" id="KW-0472">Membrane</keyword>
<feature type="transmembrane region" description="Helical" evidence="5">
    <location>
        <begin position="38"/>
        <end position="57"/>
    </location>
</feature>
<dbReference type="Pfam" id="PF03547">
    <property type="entry name" value="Mem_trans"/>
    <property type="match status" value="1"/>
</dbReference>
<feature type="non-terminal residue" evidence="6">
    <location>
        <position position="64"/>
    </location>
</feature>
<sequence length="64" mass="7206">MIEVLSRTLPFFALIGLGWWAAHVRFFSAEASAALTRFVFYFALPAMLFRFAASLSLREVFDAG</sequence>
<dbReference type="InterPro" id="IPR004776">
    <property type="entry name" value="Mem_transp_PIN-like"/>
</dbReference>
<dbReference type="GO" id="GO:0055085">
    <property type="term" value="P:transmembrane transport"/>
    <property type="evidence" value="ECO:0007669"/>
    <property type="project" value="InterPro"/>
</dbReference>
<evidence type="ECO:0000256" key="1">
    <source>
        <dbReference type="ARBA" id="ARBA00004141"/>
    </source>
</evidence>
<proteinExistence type="predicted"/>
<comment type="caution">
    <text evidence="6">The sequence shown here is derived from an EMBL/GenBank/DDBJ whole genome shotgun (WGS) entry which is preliminary data.</text>
</comment>
<dbReference type="EMBL" id="LAZR01032663">
    <property type="protein sequence ID" value="KKL50275.1"/>
    <property type="molecule type" value="Genomic_DNA"/>
</dbReference>
<gene>
    <name evidence="6" type="ORF">LCGC14_2307140</name>
</gene>
<evidence type="ECO:0008006" key="7">
    <source>
        <dbReference type="Google" id="ProtNLM"/>
    </source>
</evidence>
<keyword evidence="3 5" id="KW-1133">Transmembrane helix</keyword>
<dbReference type="GO" id="GO:0016020">
    <property type="term" value="C:membrane"/>
    <property type="evidence" value="ECO:0007669"/>
    <property type="project" value="UniProtKB-SubCell"/>
</dbReference>
<evidence type="ECO:0000256" key="2">
    <source>
        <dbReference type="ARBA" id="ARBA00022692"/>
    </source>
</evidence>
<evidence type="ECO:0000256" key="3">
    <source>
        <dbReference type="ARBA" id="ARBA00022989"/>
    </source>
</evidence>
<name>A0A0F9EZ62_9ZZZZ</name>